<dbReference type="AlphaFoldDB" id="A0A150KAJ3"/>
<evidence type="ECO:0000313" key="4">
    <source>
        <dbReference type="Proteomes" id="UP000075288"/>
    </source>
</evidence>
<keyword evidence="1" id="KW-0479">Metal-binding</keyword>
<keyword evidence="1" id="KW-0863">Zinc-finger</keyword>
<dbReference type="RefSeq" id="WP_061566100.1">
    <property type="nucleotide sequence ID" value="NZ_LQYG01000006.1"/>
</dbReference>
<gene>
    <name evidence="3" type="ORF">B4098_1453</name>
</gene>
<evidence type="ECO:0000259" key="2">
    <source>
        <dbReference type="PROSITE" id="PS50966"/>
    </source>
</evidence>
<dbReference type="EMBL" id="LQYG01000006">
    <property type="protein sequence ID" value="KYC66563.1"/>
    <property type="molecule type" value="Genomic_DNA"/>
</dbReference>
<evidence type="ECO:0000256" key="1">
    <source>
        <dbReference type="PROSITE-ProRule" id="PRU00325"/>
    </source>
</evidence>
<protein>
    <recommendedName>
        <fullName evidence="2">SWIM-type domain-containing protein</fullName>
    </recommendedName>
</protein>
<proteinExistence type="predicted"/>
<feature type="domain" description="SWIM-type" evidence="2">
    <location>
        <begin position="59"/>
        <end position="92"/>
    </location>
</feature>
<accession>A0A150KAJ3</accession>
<reference evidence="3 4" key="1">
    <citation type="submission" date="2016-01" db="EMBL/GenBank/DDBJ databases">
        <title>Genome Sequences of Twelve Sporeforming Bacillus Species Isolated from Foods.</title>
        <authorList>
            <person name="Berendsen E.M."/>
            <person name="Wells-Bennik M.H."/>
            <person name="Krawcyk A.O."/>
            <person name="De Jong A."/>
            <person name="Holsappel S."/>
            <person name="Eijlander R.T."/>
            <person name="Kuipers O.P."/>
        </authorList>
    </citation>
    <scope>NUCLEOTIDE SEQUENCE [LARGE SCALE GENOMIC DNA]</scope>
    <source>
        <strain evidence="3 4">B4098</strain>
    </source>
</reference>
<comment type="caution">
    <text evidence="3">The sequence shown here is derived from an EMBL/GenBank/DDBJ whole genome shotgun (WGS) entry which is preliminary data.</text>
</comment>
<dbReference type="Proteomes" id="UP000075288">
    <property type="component" value="Unassembled WGS sequence"/>
</dbReference>
<dbReference type="PATRIC" id="fig|1398.26.peg.3414"/>
<sequence>MAALLNDYATKLQNRLQPERESHQKLVQKGLLLYRQHLVHAKRVSGRFLRGKVQDVTPVDCELDLLDPLNFDCACPHDGFCRHLMALFFFAYSEANSVFDWVREWKRRSTDGDILQSVKRASDLLEKKKPETTGQTISMWLDDFHTAFEEINVKDEFLLDLSAREVYRRLTLFLPVEREWEPLYRLAAAYELFKYLHTVCLKNGFFSSAALMQFLAGEAEEAANRLSSAALPFAFDPFIAYFRENTRELADSASIYELETVDFYRMLWSRLLKKENWRKEEEARLRKEILNSIDAGENLSTLKVLCFIHLAFLLGNDDTALFFLGQLAASGAHTAVYMPYWFLELKADERLSRYISAAVPMIPRLLESCTDDFERAAYMRMFFRSINEQALSAQQLKLLEKLYRAFLPVSAPKYGDVLFSSARYKEWVELQTLTGHTPGDIEKEKLEQVAKQAPEALLPLYHRAVGICIGEKNRKSYQKAVRYLKKLKAIYRKRHEEERWYAFFDEIKERTKRMRAFQEECRRGNLTDADGI</sequence>
<dbReference type="PROSITE" id="PS50966">
    <property type="entry name" value="ZF_SWIM"/>
    <property type="match status" value="1"/>
</dbReference>
<organism evidence="3 4">
    <name type="scientific">Heyndrickxia coagulans</name>
    <name type="common">Weizmannia coagulans</name>
    <dbReference type="NCBI Taxonomy" id="1398"/>
    <lineage>
        <taxon>Bacteria</taxon>
        <taxon>Bacillati</taxon>
        <taxon>Bacillota</taxon>
        <taxon>Bacilli</taxon>
        <taxon>Bacillales</taxon>
        <taxon>Bacillaceae</taxon>
        <taxon>Heyndrickxia</taxon>
    </lineage>
</organism>
<dbReference type="InterPro" id="IPR007527">
    <property type="entry name" value="Znf_SWIM"/>
</dbReference>
<evidence type="ECO:0000313" key="3">
    <source>
        <dbReference type="EMBL" id="KYC66563.1"/>
    </source>
</evidence>
<keyword evidence="1" id="KW-0862">Zinc</keyword>
<dbReference type="GO" id="GO:0008270">
    <property type="term" value="F:zinc ion binding"/>
    <property type="evidence" value="ECO:0007669"/>
    <property type="project" value="UniProtKB-KW"/>
</dbReference>
<name>A0A150KAJ3_HEYCO</name>